<dbReference type="OrthoDB" id="5973539at2759"/>
<dbReference type="GO" id="GO:0004609">
    <property type="term" value="F:phosphatidylserine decarboxylase activity"/>
    <property type="evidence" value="ECO:0007669"/>
    <property type="project" value="InterPro"/>
</dbReference>
<dbReference type="AlphaFoldDB" id="A0A1W2TJC8"/>
<organism evidence="3">
    <name type="scientific">Rosellinia necatrix</name>
    <name type="common">White root-rot fungus</name>
    <dbReference type="NCBI Taxonomy" id="77044"/>
    <lineage>
        <taxon>Eukaryota</taxon>
        <taxon>Fungi</taxon>
        <taxon>Dikarya</taxon>
        <taxon>Ascomycota</taxon>
        <taxon>Pezizomycotina</taxon>
        <taxon>Sordariomycetes</taxon>
        <taxon>Xylariomycetidae</taxon>
        <taxon>Xylariales</taxon>
        <taxon>Xylariaceae</taxon>
        <taxon>Rosellinia</taxon>
    </lineage>
</organism>
<dbReference type="PANTHER" id="PTHR10067:SF13">
    <property type="entry name" value="PHOSPHATIDYLSERINE DECARBOXYLASE"/>
    <property type="match status" value="1"/>
</dbReference>
<dbReference type="PANTHER" id="PTHR10067">
    <property type="entry name" value="PHOSPHATIDYLSERINE DECARBOXYLASE"/>
    <property type="match status" value="1"/>
</dbReference>
<dbReference type="STRING" id="77044.A0A1W2TJC8"/>
<evidence type="ECO:0000256" key="2">
    <source>
        <dbReference type="ARBA" id="ARBA00023239"/>
    </source>
</evidence>
<reference evidence="3" key="1">
    <citation type="submission" date="2016-03" db="EMBL/GenBank/DDBJ databases">
        <title>Draft genome sequence of Rosellinia necatrix.</title>
        <authorList>
            <person name="Kanematsu S."/>
        </authorList>
    </citation>
    <scope>NUCLEOTIDE SEQUENCE [LARGE SCALE GENOMIC DNA]</scope>
    <source>
        <strain evidence="3">W97</strain>
    </source>
</reference>
<protein>
    <submittedName>
        <fullName evidence="3">Putative phosphatidylserine decarboxylase</fullName>
    </submittedName>
</protein>
<evidence type="ECO:0000313" key="4">
    <source>
        <dbReference type="Proteomes" id="UP000054516"/>
    </source>
</evidence>
<keyword evidence="2" id="KW-0456">Lyase</keyword>
<keyword evidence="4" id="KW-1185">Reference proteome</keyword>
<proteinExistence type="predicted"/>
<dbReference type="OMA" id="DNISYFQ"/>
<name>A0A1W2TJC8_ROSNE</name>
<gene>
    <name evidence="3" type="ORF">SAMD00023353_3001160</name>
</gene>
<evidence type="ECO:0000256" key="1">
    <source>
        <dbReference type="ARBA" id="ARBA00022793"/>
    </source>
</evidence>
<dbReference type="Proteomes" id="UP000054516">
    <property type="component" value="Unassembled WGS sequence"/>
</dbReference>
<dbReference type="GO" id="GO:0008654">
    <property type="term" value="P:phospholipid biosynthetic process"/>
    <property type="evidence" value="ECO:0007669"/>
    <property type="project" value="InterPro"/>
</dbReference>
<accession>A0A1W2TJC8</accession>
<dbReference type="EMBL" id="DF977475">
    <property type="protein sequence ID" value="GAP88313.1"/>
    <property type="molecule type" value="Genomic_DNA"/>
</dbReference>
<keyword evidence="1" id="KW-0210">Decarboxylase</keyword>
<dbReference type="InterPro" id="IPR003817">
    <property type="entry name" value="PS_Dcarbxylase"/>
</dbReference>
<evidence type="ECO:0000313" key="3">
    <source>
        <dbReference type="EMBL" id="GAP88313.1"/>
    </source>
</evidence>
<dbReference type="Pfam" id="PF02666">
    <property type="entry name" value="PS_Dcarbxylase"/>
    <property type="match status" value="1"/>
</dbReference>
<sequence length="393" mass="44546">MARYQALVQDFKDFVRRAPDRQNDFDNAMQSALDPRNGGSEEMALENISNMEDYYRFCDDLLCWVPDVDGEGDALLRKLLVFYWLFNQPTVAQYQTAINPASINDDPKWLSYWQVTFARGIGSFLETRSSASRIQSFYDSPLYNQEAYLWQDEPSNGWACFNQFFSRRWKDINVARPLSDADKAENVVVSSADSRFNGHWDVVGGEVAIKGFNWPISKLLQYDDFNGVSFMHAFLGPSDYHRQHAPVSGKVIHARVIQEQVYLQVTKSPDQIGLTPDRGFLLGASKKRAAPYGGDLRDLDAPDEAGYQWCQTRGLIIIQTDNYGKVAVLPIGMALVSSVVLTVSEDQWVNKGDEISYFQFGGSDIVLVFERPVDYVVNVKDKCNVRTQLGTLQ</sequence>